<comment type="caution">
    <text evidence="8">The sequence shown here is derived from an EMBL/GenBank/DDBJ whole genome shotgun (WGS) entry which is preliminary data.</text>
</comment>
<dbReference type="AlphaFoldDB" id="A0AAD5H591"/>
<keyword evidence="3 7" id="KW-0812">Transmembrane</keyword>
<evidence type="ECO:0000256" key="4">
    <source>
        <dbReference type="ARBA" id="ARBA00022989"/>
    </source>
</evidence>
<evidence type="ECO:0000256" key="2">
    <source>
        <dbReference type="ARBA" id="ARBA00009012"/>
    </source>
</evidence>
<dbReference type="Pfam" id="PF01940">
    <property type="entry name" value="DUF92"/>
    <property type="match status" value="1"/>
</dbReference>
<gene>
    <name evidence="8" type="ORF">COHA_005001</name>
</gene>
<evidence type="ECO:0000256" key="3">
    <source>
        <dbReference type="ARBA" id="ARBA00022692"/>
    </source>
</evidence>
<evidence type="ECO:0000256" key="5">
    <source>
        <dbReference type="ARBA" id="ARBA00023136"/>
    </source>
</evidence>
<keyword evidence="4 7" id="KW-1133">Transmembrane helix</keyword>
<feature type="transmembrane region" description="Helical" evidence="7">
    <location>
        <begin position="229"/>
        <end position="250"/>
    </location>
</feature>
<reference evidence="8" key="1">
    <citation type="submission" date="2020-11" db="EMBL/GenBank/DDBJ databases">
        <title>Chlorella ohadii genome sequencing and assembly.</title>
        <authorList>
            <person name="Murik O."/>
            <person name="Treves H."/>
            <person name="Kedem I."/>
            <person name="Shotland Y."/>
            <person name="Kaplan A."/>
        </authorList>
    </citation>
    <scope>NUCLEOTIDE SEQUENCE</scope>
    <source>
        <strain evidence="8">1</strain>
    </source>
</reference>
<evidence type="ECO:0000256" key="6">
    <source>
        <dbReference type="SAM" id="MobiDB-lite"/>
    </source>
</evidence>
<feature type="transmembrane region" description="Helical" evidence="7">
    <location>
        <begin position="33"/>
        <end position="57"/>
    </location>
</feature>
<comment type="similarity">
    <text evidence="2">Belongs to the TMEM19 family.</text>
</comment>
<proteinExistence type="inferred from homology"/>
<evidence type="ECO:0000256" key="1">
    <source>
        <dbReference type="ARBA" id="ARBA00004141"/>
    </source>
</evidence>
<accession>A0AAD5H591</accession>
<dbReference type="GO" id="GO:0016020">
    <property type="term" value="C:membrane"/>
    <property type="evidence" value="ECO:0007669"/>
    <property type="project" value="UniProtKB-SubCell"/>
</dbReference>
<evidence type="ECO:0000313" key="9">
    <source>
        <dbReference type="Proteomes" id="UP001205105"/>
    </source>
</evidence>
<dbReference type="Proteomes" id="UP001205105">
    <property type="component" value="Unassembled WGS sequence"/>
</dbReference>
<dbReference type="EMBL" id="JADXDR010000064">
    <property type="protein sequence ID" value="KAI7841383.1"/>
    <property type="molecule type" value="Genomic_DNA"/>
</dbReference>
<keyword evidence="5 7" id="KW-0472">Membrane</keyword>
<evidence type="ECO:0000256" key="7">
    <source>
        <dbReference type="SAM" id="Phobius"/>
    </source>
</evidence>
<dbReference type="PANTHER" id="PTHR13353">
    <property type="entry name" value="TRANSMEMBRANE PROTEIN 19"/>
    <property type="match status" value="1"/>
</dbReference>
<dbReference type="InterPro" id="IPR002794">
    <property type="entry name" value="DUF92_TMEM19"/>
</dbReference>
<sequence>MPLASLGASAALAAALALHGLRKRSLSRSGALAAMLVGFLHMAAGLRFGCTLILFYLSSSKLTRWRDDLKSRLDAAHSTGGQRGAAQVCANSLLGAALAVACAWQAGAVSSINGSGGSSSGAPNASAVQAASATLAAAFVAFYAVCCADTWSSEIGIASKTPPRLITTRSVVPPGTNGGVTPLGTAAAAAGGLFVGCCYWSLAAVAAMWAGANGSASSAALADWRLVPLALVAGLAGSLLDSLLGATLQWSGQDERSGKAVSGRPPPGSAAARHVRHVSGRDVLSNTGVNVVASVMSSGLAAAAWSAWAA</sequence>
<evidence type="ECO:0000313" key="8">
    <source>
        <dbReference type="EMBL" id="KAI7841383.1"/>
    </source>
</evidence>
<evidence type="ECO:0008006" key="10">
    <source>
        <dbReference type="Google" id="ProtNLM"/>
    </source>
</evidence>
<keyword evidence="9" id="KW-1185">Reference proteome</keyword>
<organism evidence="8 9">
    <name type="scientific">Chlorella ohadii</name>
    <dbReference type="NCBI Taxonomy" id="2649997"/>
    <lineage>
        <taxon>Eukaryota</taxon>
        <taxon>Viridiplantae</taxon>
        <taxon>Chlorophyta</taxon>
        <taxon>core chlorophytes</taxon>
        <taxon>Trebouxiophyceae</taxon>
        <taxon>Chlorellales</taxon>
        <taxon>Chlorellaceae</taxon>
        <taxon>Chlorella clade</taxon>
        <taxon>Chlorella</taxon>
    </lineage>
</organism>
<dbReference type="PANTHER" id="PTHR13353:SF14">
    <property type="entry name" value="PROTEIN PGR"/>
    <property type="match status" value="1"/>
</dbReference>
<feature type="transmembrane region" description="Helical" evidence="7">
    <location>
        <begin position="186"/>
        <end position="209"/>
    </location>
</feature>
<feature type="region of interest" description="Disordered" evidence="6">
    <location>
        <begin position="255"/>
        <end position="275"/>
    </location>
</feature>
<protein>
    <recommendedName>
        <fullName evidence="10">Transmembrane protein 19</fullName>
    </recommendedName>
</protein>
<name>A0AAD5H591_9CHLO</name>
<comment type="subcellular location">
    <subcellularLocation>
        <location evidence="1">Membrane</location>
        <topology evidence="1">Multi-pass membrane protein</topology>
    </subcellularLocation>
</comment>